<protein>
    <submittedName>
        <fullName evidence="2">ATP-dependent protease</fullName>
    </submittedName>
</protein>
<dbReference type="InterPro" id="IPR046336">
    <property type="entry name" value="Lon_prtase_N_sf"/>
</dbReference>
<comment type="caution">
    <text evidence="2">The sequence shown here is derived from an EMBL/GenBank/DDBJ whole genome shotgun (WGS) entry which is preliminary data.</text>
</comment>
<dbReference type="Proteomes" id="UP001161390">
    <property type="component" value="Unassembled WGS sequence"/>
</dbReference>
<keyword evidence="2" id="KW-0645">Protease</keyword>
<proteinExistence type="predicted"/>
<organism evidence="2 3">
    <name type="scientific">Algimonas porphyrae</name>
    <dbReference type="NCBI Taxonomy" id="1128113"/>
    <lineage>
        <taxon>Bacteria</taxon>
        <taxon>Pseudomonadati</taxon>
        <taxon>Pseudomonadota</taxon>
        <taxon>Alphaproteobacteria</taxon>
        <taxon>Maricaulales</taxon>
        <taxon>Robiginitomaculaceae</taxon>
        <taxon>Algimonas</taxon>
    </lineage>
</organism>
<evidence type="ECO:0000259" key="1">
    <source>
        <dbReference type="PROSITE" id="PS51787"/>
    </source>
</evidence>
<keyword evidence="3" id="KW-1185">Reference proteome</keyword>
<evidence type="ECO:0000313" key="3">
    <source>
        <dbReference type="Proteomes" id="UP001161390"/>
    </source>
</evidence>
<keyword evidence="2" id="KW-0378">Hydrolase</keyword>
<dbReference type="PANTHER" id="PTHR46732:SF8">
    <property type="entry name" value="ATP-DEPENDENT PROTEASE LA (LON) DOMAIN PROTEIN"/>
    <property type="match status" value="1"/>
</dbReference>
<accession>A0ABQ5V171</accession>
<dbReference type="SUPFAM" id="SSF88697">
    <property type="entry name" value="PUA domain-like"/>
    <property type="match status" value="1"/>
</dbReference>
<dbReference type="EMBL" id="BSNJ01000004">
    <property type="protein sequence ID" value="GLQ20919.1"/>
    <property type="molecule type" value="Genomic_DNA"/>
</dbReference>
<feature type="domain" description="Lon N-terminal" evidence="1">
    <location>
        <begin position="17"/>
        <end position="217"/>
    </location>
</feature>
<reference evidence="2" key="2">
    <citation type="submission" date="2023-01" db="EMBL/GenBank/DDBJ databases">
        <title>Draft genome sequence of Algimonas porphyrae strain NBRC 108216.</title>
        <authorList>
            <person name="Sun Q."/>
            <person name="Mori K."/>
        </authorList>
    </citation>
    <scope>NUCLEOTIDE SEQUENCE</scope>
    <source>
        <strain evidence="2">NBRC 108216</strain>
    </source>
</reference>
<dbReference type="Gene3D" id="2.30.130.40">
    <property type="entry name" value="LON domain-like"/>
    <property type="match status" value="1"/>
</dbReference>
<dbReference type="PANTHER" id="PTHR46732">
    <property type="entry name" value="ATP-DEPENDENT PROTEASE LA (LON) DOMAIN PROTEIN"/>
    <property type="match status" value="1"/>
</dbReference>
<dbReference type="InterPro" id="IPR015947">
    <property type="entry name" value="PUA-like_sf"/>
</dbReference>
<dbReference type="PROSITE" id="PS51787">
    <property type="entry name" value="LON_N"/>
    <property type="match status" value="1"/>
</dbReference>
<dbReference type="Pfam" id="PF02190">
    <property type="entry name" value="LON_substr_bdg"/>
    <property type="match status" value="1"/>
</dbReference>
<reference evidence="2" key="1">
    <citation type="journal article" date="2014" name="Int. J. Syst. Evol. Microbiol.">
        <title>Complete genome of a new Firmicutes species belonging to the dominant human colonic microbiota ('Ruminococcus bicirculans') reveals two chromosomes and a selective capacity to utilize plant glucans.</title>
        <authorList>
            <consortium name="NISC Comparative Sequencing Program"/>
            <person name="Wegmann U."/>
            <person name="Louis P."/>
            <person name="Goesmann A."/>
            <person name="Henrissat B."/>
            <person name="Duncan S.H."/>
            <person name="Flint H.J."/>
        </authorList>
    </citation>
    <scope>NUCLEOTIDE SEQUENCE</scope>
    <source>
        <strain evidence="2">NBRC 108216</strain>
    </source>
</reference>
<dbReference type="RefSeq" id="WP_284371950.1">
    <property type="nucleotide sequence ID" value="NZ_BSNJ01000004.1"/>
</dbReference>
<evidence type="ECO:0000313" key="2">
    <source>
        <dbReference type="EMBL" id="GLQ20919.1"/>
    </source>
</evidence>
<gene>
    <name evidence="2" type="ORF">GCM10007854_18740</name>
</gene>
<dbReference type="GO" id="GO:0006508">
    <property type="term" value="P:proteolysis"/>
    <property type="evidence" value="ECO:0007669"/>
    <property type="project" value="UniProtKB-KW"/>
</dbReference>
<sequence>MSAHYKSLARRTTPSRIPIFPLSGAVLLPVCDLPLNIFEPRYLNMIDDALKTDRLIGMVQSVDEDENGTGIADVGGLGRIIQFSETDDGRYLIVLKGLRRFRITDLPNVATPYRQADITFDPFPEDPDLHAVRQTSEALSESGRADRAALTVAMKALAKAVGVEVDWKALAEIPLPILVNQAAMISPFSAPDKQSLLEAQTSDERRRLLIGLMHLYASGGMGDATHQNTQ</sequence>
<dbReference type="SMART" id="SM00464">
    <property type="entry name" value="LON"/>
    <property type="match status" value="1"/>
</dbReference>
<dbReference type="GO" id="GO:0008233">
    <property type="term" value="F:peptidase activity"/>
    <property type="evidence" value="ECO:0007669"/>
    <property type="project" value="UniProtKB-KW"/>
</dbReference>
<name>A0ABQ5V171_9PROT</name>
<dbReference type="InterPro" id="IPR003111">
    <property type="entry name" value="Lon_prtase_N"/>
</dbReference>